<gene>
    <name evidence="1" type="ORF">NPIL_467171</name>
</gene>
<accession>A0A8X6KIE4</accession>
<comment type="caution">
    <text evidence="1">The sequence shown here is derived from an EMBL/GenBank/DDBJ whole genome shotgun (WGS) entry which is preliminary data.</text>
</comment>
<sequence>MDRKCKETSTEVKNIIINHFLQGNSENGTSEMVQKPRTTIHYRIKKCKSFETVGNPPRNHPWKEPHIFKKSRRARLEFAKKYVSKPGWMFFSQINPSLISLDVVVKCWYVENQIQSLRKEIFVPTVKHCGGGVMLWGCEGRNLVPIEGIVNQHSYIDILKENLR</sequence>
<dbReference type="AlphaFoldDB" id="A0A8X6KIE4"/>
<organism evidence="1 2">
    <name type="scientific">Nephila pilipes</name>
    <name type="common">Giant wood spider</name>
    <name type="synonym">Nephila maculata</name>
    <dbReference type="NCBI Taxonomy" id="299642"/>
    <lineage>
        <taxon>Eukaryota</taxon>
        <taxon>Metazoa</taxon>
        <taxon>Ecdysozoa</taxon>
        <taxon>Arthropoda</taxon>
        <taxon>Chelicerata</taxon>
        <taxon>Arachnida</taxon>
        <taxon>Araneae</taxon>
        <taxon>Araneomorphae</taxon>
        <taxon>Entelegynae</taxon>
        <taxon>Araneoidea</taxon>
        <taxon>Nephilidae</taxon>
        <taxon>Nephila</taxon>
    </lineage>
</organism>
<evidence type="ECO:0000313" key="1">
    <source>
        <dbReference type="EMBL" id="GFS51143.1"/>
    </source>
</evidence>
<dbReference type="InterPro" id="IPR036388">
    <property type="entry name" value="WH-like_DNA-bd_sf"/>
</dbReference>
<evidence type="ECO:0008006" key="3">
    <source>
        <dbReference type="Google" id="ProtNLM"/>
    </source>
</evidence>
<dbReference type="EMBL" id="BMAW01045637">
    <property type="protein sequence ID" value="GFS51143.1"/>
    <property type="molecule type" value="Genomic_DNA"/>
</dbReference>
<dbReference type="OrthoDB" id="6429743at2759"/>
<dbReference type="InterPro" id="IPR036397">
    <property type="entry name" value="RNaseH_sf"/>
</dbReference>
<dbReference type="Proteomes" id="UP000887013">
    <property type="component" value="Unassembled WGS sequence"/>
</dbReference>
<name>A0A8X6KIE4_NEPPI</name>
<keyword evidence="2" id="KW-1185">Reference proteome</keyword>
<dbReference type="GO" id="GO:0003676">
    <property type="term" value="F:nucleic acid binding"/>
    <property type="evidence" value="ECO:0007669"/>
    <property type="project" value="InterPro"/>
</dbReference>
<proteinExistence type="predicted"/>
<reference evidence="1" key="1">
    <citation type="submission" date="2020-08" db="EMBL/GenBank/DDBJ databases">
        <title>Multicomponent nature underlies the extraordinary mechanical properties of spider dragline silk.</title>
        <authorList>
            <person name="Kono N."/>
            <person name="Nakamura H."/>
            <person name="Mori M."/>
            <person name="Yoshida Y."/>
            <person name="Ohtoshi R."/>
            <person name="Malay A.D."/>
            <person name="Moran D.A.P."/>
            <person name="Tomita M."/>
            <person name="Numata K."/>
            <person name="Arakawa K."/>
        </authorList>
    </citation>
    <scope>NUCLEOTIDE SEQUENCE</scope>
</reference>
<dbReference type="Gene3D" id="3.30.420.10">
    <property type="entry name" value="Ribonuclease H-like superfamily/Ribonuclease H"/>
    <property type="match status" value="1"/>
</dbReference>
<dbReference type="Gene3D" id="1.10.10.10">
    <property type="entry name" value="Winged helix-like DNA-binding domain superfamily/Winged helix DNA-binding domain"/>
    <property type="match status" value="1"/>
</dbReference>
<evidence type="ECO:0000313" key="2">
    <source>
        <dbReference type="Proteomes" id="UP000887013"/>
    </source>
</evidence>
<protein>
    <recommendedName>
        <fullName evidence="3">Transposable element Tc1 transposase</fullName>
    </recommendedName>
</protein>